<keyword evidence="2" id="KW-1185">Reference proteome</keyword>
<name>A0A2P8G7P5_9BACT</name>
<evidence type="ECO:0000313" key="1">
    <source>
        <dbReference type="EMBL" id="PSL29988.1"/>
    </source>
</evidence>
<dbReference type="AlphaFoldDB" id="A0A2P8G7P5"/>
<gene>
    <name evidence="1" type="ORF">CLV42_106324</name>
</gene>
<dbReference type="Proteomes" id="UP000240978">
    <property type="component" value="Unassembled WGS sequence"/>
</dbReference>
<protein>
    <submittedName>
        <fullName evidence="1">Uncharacterized protein</fullName>
    </submittedName>
</protein>
<reference evidence="1 2" key="1">
    <citation type="submission" date="2018-03" db="EMBL/GenBank/DDBJ databases">
        <title>Genomic Encyclopedia of Archaeal and Bacterial Type Strains, Phase II (KMG-II): from individual species to whole genera.</title>
        <authorList>
            <person name="Goeker M."/>
        </authorList>
    </citation>
    <scope>NUCLEOTIDE SEQUENCE [LARGE SCALE GENOMIC DNA]</scope>
    <source>
        <strain evidence="1 2">DSM 18107</strain>
    </source>
</reference>
<organism evidence="1 2">
    <name type="scientific">Chitinophaga ginsengisoli</name>
    <dbReference type="NCBI Taxonomy" id="363837"/>
    <lineage>
        <taxon>Bacteria</taxon>
        <taxon>Pseudomonadati</taxon>
        <taxon>Bacteroidota</taxon>
        <taxon>Chitinophagia</taxon>
        <taxon>Chitinophagales</taxon>
        <taxon>Chitinophagaceae</taxon>
        <taxon>Chitinophaga</taxon>
    </lineage>
</organism>
<proteinExistence type="predicted"/>
<accession>A0A2P8G7P5</accession>
<evidence type="ECO:0000313" key="2">
    <source>
        <dbReference type="Proteomes" id="UP000240978"/>
    </source>
</evidence>
<dbReference type="EMBL" id="PYGK01000006">
    <property type="protein sequence ID" value="PSL29988.1"/>
    <property type="molecule type" value="Genomic_DNA"/>
</dbReference>
<sequence length="48" mass="5335">MSMSTTTHLTKRNRTPLGVTLVVAPGATRGPYYFYNKMPFISAKATEK</sequence>
<comment type="caution">
    <text evidence="1">The sequence shown here is derived from an EMBL/GenBank/DDBJ whole genome shotgun (WGS) entry which is preliminary data.</text>
</comment>